<accession>A0A0S7BXA6</accession>
<dbReference type="CDD" id="cd03465">
    <property type="entry name" value="URO-D_like"/>
    <property type="match status" value="1"/>
</dbReference>
<dbReference type="InterPro" id="IPR000257">
    <property type="entry name" value="Uroporphyrinogen_deCOase"/>
</dbReference>
<dbReference type="Pfam" id="PF01208">
    <property type="entry name" value="URO-D"/>
    <property type="match status" value="1"/>
</dbReference>
<dbReference type="STRING" id="1678840.ATC1_131582"/>
<organism evidence="2">
    <name type="scientific">Flexilinea flocculi</name>
    <dbReference type="NCBI Taxonomy" id="1678840"/>
    <lineage>
        <taxon>Bacteria</taxon>
        <taxon>Bacillati</taxon>
        <taxon>Chloroflexota</taxon>
        <taxon>Anaerolineae</taxon>
        <taxon>Anaerolineales</taxon>
        <taxon>Anaerolineaceae</taxon>
        <taxon>Flexilinea</taxon>
    </lineage>
</organism>
<reference evidence="2" key="1">
    <citation type="journal article" date="2015" name="Genome Announc.">
        <title>Draft Genome Sequence of Anaerolineae Strain TC1, a Novel Isolate from a Methanogenic Wastewater Treatment System.</title>
        <authorList>
            <person name="Matsuura N."/>
            <person name="Tourlousse D.M."/>
            <person name="Sun L."/>
            <person name="Toyonaga M."/>
            <person name="Kuroda K."/>
            <person name="Ohashi A."/>
            <person name="Cruz R."/>
            <person name="Yamaguchi T."/>
            <person name="Sekiguchi Y."/>
        </authorList>
    </citation>
    <scope>NUCLEOTIDE SEQUENCE [LARGE SCALE GENOMIC DNA]</scope>
    <source>
        <strain evidence="2">TC1</strain>
    </source>
</reference>
<evidence type="ECO:0000313" key="2">
    <source>
        <dbReference type="EMBL" id="GAP41590.1"/>
    </source>
</evidence>
<dbReference type="SUPFAM" id="SSF51726">
    <property type="entry name" value="UROD/MetE-like"/>
    <property type="match status" value="1"/>
</dbReference>
<dbReference type="GO" id="GO:0004853">
    <property type="term" value="F:uroporphyrinogen decarboxylase activity"/>
    <property type="evidence" value="ECO:0007669"/>
    <property type="project" value="InterPro"/>
</dbReference>
<name>A0A0S7BXA6_9CHLR</name>
<dbReference type="OrthoDB" id="161361at2"/>
<gene>
    <name evidence="2" type="ORF">ATC1_131582</name>
</gene>
<dbReference type="InterPro" id="IPR052024">
    <property type="entry name" value="Methanogen_methyltrans"/>
</dbReference>
<dbReference type="PANTHER" id="PTHR47099:SF1">
    <property type="entry name" value="METHYLCOBAMIDE:COM METHYLTRANSFERASE MTBA"/>
    <property type="match status" value="1"/>
</dbReference>
<protein>
    <submittedName>
        <fullName evidence="2">Uroporphyrinogen-III decarboxylase</fullName>
    </submittedName>
</protein>
<evidence type="ECO:0000313" key="3">
    <source>
        <dbReference type="Proteomes" id="UP000053370"/>
    </source>
</evidence>
<dbReference type="AlphaFoldDB" id="A0A0S7BXA6"/>
<sequence length="337" mass="37435">MNSYERVMNRIGGLSVDRIPNLCILMTFAAKFIDVTYDRYVQDYRLLVEGNLRCCDTFGIDLLSAISDPVREATDLGAEVVFPFDDVPYLQKAFIEGLNNFDKLCIIKPENGRRMTDRVNAVSLFREKVGKEYPVLGWVEGAFAEACDLHTVANMMISIVDEPEFSSALLDFCTEQAILFAQAQIDAGVDFIGIGDAAASLISKRMYQKWVFPYEKRIIDAIHARGAKAKLHICGNTNHLLEGMLATGADMIDIDWMVDFDDAVRICGNEASICGNFDPVSVLLHGSTQQVHDAVAACIRKSRANTFIAAGCEVPGKTPIENLQMVNQVILENRIFE</sequence>
<feature type="domain" description="Uroporphyrinogen decarboxylase (URO-D)" evidence="1">
    <location>
        <begin position="5"/>
        <end position="328"/>
    </location>
</feature>
<dbReference type="RefSeq" id="WP_062283114.1">
    <property type="nucleotide sequence ID" value="NZ_DF968181.1"/>
</dbReference>
<dbReference type="GO" id="GO:0006779">
    <property type="term" value="P:porphyrin-containing compound biosynthetic process"/>
    <property type="evidence" value="ECO:0007669"/>
    <property type="project" value="InterPro"/>
</dbReference>
<evidence type="ECO:0000259" key="1">
    <source>
        <dbReference type="Pfam" id="PF01208"/>
    </source>
</evidence>
<dbReference type="Proteomes" id="UP000053370">
    <property type="component" value="Unassembled WGS sequence"/>
</dbReference>
<dbReference type="PANTHER" id="PTHR47099">
    <property type="entry name" value="METHYLCOBAMIDE:COM METHYLTRANSFERASE MTBA"/>
    <property type="match status" value="1"/>
</dbReference>
<dbReference type="Gene3D" id="3.20.20.210">
    <property type="match status" value="1"/>
</dbReference>
<dbReference type="InterPro" id="IPR038071">
    <property type="entry name" value="UROD/MetE-like_sf"/>
</dbReference>
<proteinExistence type="predicted"/>
<dbReference type="EMBL" id="DF968181">
    <property type="protein sequence ID" value="GAP41590.1"/>
    <property type="molecule type" value="Genomic_DNA"/>
</dbReference>
<keyword evidence="3" id="KW-1185">Reference proteome</keyword>